<dbReference type="OMA" id="MPRAANI"/>
<feature type="domain" description="BTB" evidence="1">
    <location>
        <begin position="3"/>
        <end position="104"/>
    </location>
</feature>
<reference evidence="2" key="1">
    <citation type="submission" date="2022-01" db="EMBL/GenBank/DDBJ databases">
        <authorList>
            <person name="Braso-Vives M."/>
        </authorList>
    </citation>
    <scope>NUCLEOTIDE SEQUENCE</scope>
</reference>
<dbReference type="GO" id="GO:0051260">
    <property type="term" value="P:protein homooligomerization"/>
    <property type="evidence" value="ECO:0007669"/>
    <property type="project" value="InterPro"/>
</dbReference>
<sequence length="250" mass="28336">MSPPVSLNVGGHIYTTSLSTLTSYPDSMLGAMFSGDLPTGRDDQGRYFIDRDGELFRFVLNFLRTTELLLPEDFKELSQLKKEADFYQIQPLIEELRRDEARAMCPRGEGDVLIIEHIFNKNAGGNEYRVVVSRTQPECRLQEVKQVLSSLAVECNRQELLPAWIRNLRVSVHIEEKWKWSFELIATFTDGGGMPRAANIEAVVPVTALLRAYMDVGYVLQGGPTPVLQHDPKEAEKWVLVRKRKTPSPS</sequence>
<protein>
    <submittedName>
        <fullName evidence="2">KCTD21 protein</fullName>
    </submittedName>
</protein>
<dbReference type="Proteomes" id="UP000838412">
    <property type="component" value="Chromosome 7"/>
</dbReference>
<keyword evidence="3" id="KW-1185">Reference proteome</keyword>
<dbReference type="OrthoDB" id="2414723at2759"/>
<dbReference type="CDD" id="cd18365">
    <property type="entry name" value="BTB_POZ_KCTD6_like"/>
    <property type="match status" value="1"/>
</dbReference>
<evidence type="ECO:0000259" key="1">
    <source>
        <dbReference type="SMART" id="SM00225"/>
    </source>
</evidence>
<dbReference type="InterPro" id="IPR003131">
    <property type="entry name" value="T1-type_BTB"/>
</dbReference>
<dbReference type="InterPro" id="IPR011333">
    <property type="entry name" value="SKP1/BTB/POZ_sf"/>
</dbReference>
<gene>
    <name evidence="2" type="primary">KCTD21</name>
    <name evidence="2" type="ORF">BLAG_LOCUS21964</name>
</gene>
<dbReference type="SUPFAM" id="SSF54695">
    <property type="entry name" value="POZ domain"/>
    <property type="match status" value="1"/>
</dbReference>
<dbReference type="InterPro" id="IPR000210">
    <property type="entry name" value="BTB/POZ_dom"/>
</dbReference>
<proteinExistence type="predicted"/>
<evidence type="ECO:0000313" key="3">
    <source>
        <dbReference type="Proteomes" id="UP000838412"/>
    </source>
</evidence>
<organism evidence="2 3">
    <name type="scientific">Branchiostoma lanceolatum</name>
    <name type="common">Common lancelet</name>
    <name type="synonym">Amphioxus lanceolatum</name>
    <dbReference type="NCBI Taxonomy" id="7740"/>
    <lineage>
        <taxon>Eukaryota</taxon>
        <taxon>Metazoa</taxon>
        <taxon>Chordata</taxon>
        <taxon>Cephalochordata</taxon>
        <taxon>Leptocardii</taxon>
        <taxon>Amphioxiformes</taxon>
        <taxon>Branchiostomatidae</taxon>
        <taxon>Branchiostoma</taxon>
    </lineage>
</organism>
<dbReference type="AlphaFoldDB" id="A0A8K0A617"/>
<dbReference type="SMART" id="SM00225">
    <property type="entry name" value="BTB"/>
    <property type="match status" value="1"/>
</dbReference>
<name>A0A8K0A617_BRALA</name>
<dbReference type="Gene3D" id="3.30.710.10">
    <property type="entry name" value="Potassium Channel Kv1.1, Chain A"/>
    <property type="match status" value="1"/>
</dbReference>
<dbReference type="Pfam" id="PF02214">
    <property type="entry name" value="BTB_2"/>
    <property type="match status" value="1"/>
</dbReference>
<evidence type="ECO:0000313" key="2">
    <source>
        <dbReference type="EMBL" id="CAH1269262.1"/>
    </source>
</evidence>
<dbReference type="EMBL" id="OV696692">
    <property type="protein sequence ID" value="CAH1269262.1"/>
    <property type="molecule type" value="Genomic_DNA"/>
</dbReference>
<dbReference type="PANTHER" id="PTHR14499:SF144">
    <property type="entry name" value="POTASSIUM CHANNEL TETRAMERISATION-TYPE BTB DOMAIN-CONTAINING PROTEIN"/>
    <property type="match status" value="1"/>
</dbReference>
<dbReference type="PANTHER" id="PTHR14499">
    <property type="entry name" value="POTASSIUM CHANNEL TETRAMERIZATION DOMAIN-CONTAINING"/>
    <property type="match status" value="1"/>
</dbReference>
<accession>A0A8K0A617</accession>